<reference evidence="2" key="1">
    <citation type="submission" date="2022-11" db="EMBL/GenBank/DDBJ databases">
        <title>blaNDM-1 and qnrB1 co-producing ST413 Enterobacter.</title>
        <authorList>
            <person name="Halder G."/>
            <person name="Chaudhuri B."/>
            <person name="Dutta S."/>
        </authorList>
    </citation>
    <scope>NUCLEOTIDE SEQUENCE</scope>
    <source>
        <strain evidence="2">PEER684</strain>
    </source>
</reference>
<name>A0AAE4DW23_9ENTR</name>
<dbReference type="Proteomes" id="UP001185068">
    <property type="component" value="Unassembled WGS sequence"/>
</dbReference>
<keyword evidence="1" id="KW-0472">Membrane</keyword>
<protein>
    <submittedName>
        <fullName evidence="2">Uncharacterized protein</fullName>
    </submittedName>
</protein>
<evidence type="ECO:0000313" key="2">
    <source>
        <dbReference type="EMBL" id="MDR9946439.1"/>
    </source>
</evidence>
<keyword evidence="1" id="KW-1133">Transmembrane helix</keyword>
<feature type="transmembrane region" description="Helical" evidence="1">
    <location>
        <begin position="56"/>
        <end position="78"/>
    </location>
</feature>
<keyword evidence="1" id="KW-0812">Transmembrane</keyword>
<comment type="caution">
    <text evidence="2">The sequence shown here is derived from an EMBL/GenBank/DDBJ whole genome shotgun (WGS) entry which is preliminary data.</text>
</comment>
<feature type="transmembrane region" description="Helical" evidence="1">
    <location>
        <begin position="9"/>
        <end position="28"/>
    </location>
</feature>
<proteinExistence type="predicted"/>
<sequence length="157" mass="18099">MMTVKKQVFIFWGTMDALAVAIYCAQSVRHDRVPFVSDIFSFFATGNGPSGGGDSVLLLFFILDFLLLLSLFASAWCFLTGKPFASRLALCQEVFRPISFRCSVTLFPLLLNLMGAQNVWLNSVLFIFSEFLKIYSLWIYQYEQDNETLKRQKRYRN</sequence>
<evidence type="ECO:0000256" key="1">
    <source>
        <dbReference type="SAM" id="Phobius"/>
    </source>
</evidence>
<organism evidence="2 3">
    <name type="scientific">Enterobacter sichuanensis</name>
    <dbReference type="NCBI Taxonomy" id="2071710"/>
    <lineage>
        <taxon>Bacteria</taxon>
        <taxon>Pseudomonadati</taxon>
        <taxon>Pseudomonadota</taxon>
        <taxon>Gammaproteobacteria</taxon>
        <taxon>Enterobacterales</taxon>
        <taxon>Enterobacteriaceae</taxon>
        <taxon>Enterobacter</taxon>
        <taxon>Enterobacter cloacae complex</taxon>
    </lineage>
</organism>
<dbReference type="AlphaFoldDB" id="A0AAE4DW23"/>
<evidence type="ECO:0000313" key="3">
    <source>
        <dbReference type="Proteomes" id="UP001185068"/>
    </source>
</evidence>
<dbReference type="RefSeq" id="WP_229293880.1">
    <property type="nucleotide sequence ID" value="NZ_JALLIR010000001.1"/>
</dbReference>
<dbReference type="EMBL" id="JALLIR010000001">
    <property type="protein sequence ID" value="MDR9946439.1"/>
    <property type="molecule type" value="Genomic_DNA"/>
</dbReference>
<accession>A0AAE4DW23</accession>
<gene>
    <name evidence="2" type="ORF">MX989_10145</name>
</gene>